<dbReference type="InterPro" id="IPR000210">
    <property type="entry name" value="BTB/POZ_dom"/>
</dbReference>
<dbReference type="PROSITE" id="PS50097">
    <property type="entry name" value="BTB"/>
    <property type="match status" value="1"/>
</dbReference>
<feature type="domain" description="BTB" evidence="5">
    <location>
        <begin position="63"/>
        <end position="136"/>
    </location>
</feature>
<feature type="region of interest" description="Disordered" evidence="4">
    <location>
        <begin position="685"/>
        <end position="748"/>
    </location>
</feature>
<evidence type="ECO:0000313" key="7">
    <source>
        <dbReference type="RefSeq" id="XP_026272699.1"/>
    </source>
</evidence>
<dbReference type="SUPFAM" id="SSF50965">
    <property type="entry name" value="Galactose oxidase, central domain"/>
    <property type="match status" value="1"/>
</dbReference>
<evidence type="ECO:0000256" key="4">
    <source>
        <dbReference type="SAM" id="MobiDB-lite"/>
    </source>
</evidence>
<dbReference type="InterPro" id="IPR011333">
    <property type="entry name" value="SKP1/BTB/POZ_sf"/>
</dbReference>
<dbReference type="InterPro" id="IPR011043">
    <property type="entry name" value="Gal_Oxase/kelch_b-propeller"/>
</dbReference>
<dbReference type="PRINTS" id="PR00501">
    <property type="entry name" value="KELCHREPEAT"/>
</dbReference>
<dbReference type="CDD" id="cd18306">
    <property type="entry name" value="BTB_POZ_NS1BP"/>
    <property type="match status" value="1"/>
</dbReference>
<feature type="region of interest" description="Disordered" evidence="4">
    <location>
        <begin position="1"/>
        <end position="24"/>
    </location>
</feature>
<dbReference type="InterPro" id="IPR006652">
    <property type="entry name" value="Kelch_1"/>
</dbReference>
<dbReference type="PANTHER" id="PTHR24412">
    <property type="entry name" value="KELCH PROTEIN"/>
    <property type="match status" value="1"/>
</dbReference>
<dbReference type="InterPro" id="IPR015915">
    <property type="entry name" value="Kelch-typ_b-propeller"/>
</dbReference>
<dbReference type="SUPFAM" id="SSF54695">
    <property type="entry name" value="POZ domain"/>
    <property type="match status" value="1"/>
</dbReference>
<dbReference type="KEGG" id="foc:113202609"/>
<dbReference type="RefSeq" id="XP_026272700.1">
    <property type="nucleotide sequence ID" value="XM_026416915.2"/>
</dbReference>
<reference evidence="7 8" key="1">
    <citation type="submission" date="2025-04" db="UniProtKB">
        <authorList>
            <consortium name="RefSeq"/>
        </authorList>
    </citation>
    <scope>IDENTIFICATION</scope>
    <source>
        <tissue evidence="7 8">Whole organism</tissue>
    </source>
</reference>
<evidence type="ECO:0000313" key="6">
    <source>
        <dbReference type="Proteomes" id="UP000504606"/>
    </source>
</evidence>
<dbReference type="RefSeq" id="XP_052122388.1">
    <property type="nucleotide sequence ID" value="XM_052266428.1"/>
</dbReference>
<dbReference type="AlphaFoldDB" id="A0A6J1RV30"/>
<evidence type="ECO:0000313" key="12">
    <source>
        <dbReference type="RefSeq" id="XP_052122388.1"/>
    </source>
</evidence>
<keyword evidence="6" id="KW-1185">Reference proteome</keyword>
<evidence type="ECO:0000256" key="3">
    <source>
        <dbReference type="ARBA" id="ARBA00023203"/>
    </source>
</evidence>
<protein>
    <submittedName>
        <fullName evidence="7 8">Influenza virus NS1A-binding protein homolog isoform X1</fullName>
    </submittedName>
</protein>
<evidence type="ECO:0000259" key="5">
    <source>
        <dbReference type="PROSITE" id="PS50097"/>
    </source>
</evidence>
<feature type="compositionally biased region" description="Polar residues" evidence="4">
    <location>
        <begin position="722"/>
        <end position="741"/>
    </location>
</feature>
<dbReference type="PANTHER" id="PTHR24412:SF493">
    <property type="entry name" value="BTB DOMAIN-CONTAINING PROTEIN"/>
    <property type="match status" value="1"/>
</dbReference>
<dbReference type="RefSeq" id="XP_026272701.1">
    <property type="nucleotide sequence ID" value="XM_026416916.2"/>
</dbReference>
<feature type="compositionally biased region" description="Polar residues" evidence="4">
    <location>
        <begin position="1"/>
        <end position="16"/>
    </location>
</feature>
<evidence type="ECO:0000313" key="8">
    <source>
        <dbReference type="RefSeq" id="XP_026272700.1"/>
    </source>
</evidence>
<dbReference type="Proteomes" id="UP000504606">
    <property type="component" value="Unplaced"/>
</dbReference>
<evidence type="ECO:0000313" key="9">
    <source>
        <dbReference type="RefSeq" id="XP_026272701.1"/>
    </source>
</evidence>
<proteinExistence type="predicted"/>
<evidence type="ECO:0000256" key="2">
    <source>
        <dbReference type="ARBA" id="ARBA00022737"/>
    </source>
</evidence>
<organism evidence="6 10">
    <name type="scientific">Frankliniella occidentalis</name>
    <name type="common">Western flower thrips</name>
    <name type="synonym">Euthrips occidentalis</name>
    <dbReference type="NCBI Taxonomy" id="133901"/>
    <lineage>
        <taxon>Eukaryota</taxon>
        <taxon>Metazoa</taxon>
        <taxon>Ecdysozoa</taxon>
        <taxon>Arthropoda</taxon>
        <taxon>Hexapoda</taxon>
        <taxon>Insecta</taxon>
        <taxon>Pterygota</taxon>
        <taxon>Neoptera</taxon>
        <taxon>Paraneoptera</taxon>
        <taxon>Thysanoptera</taxon>
        <taxon>Terebrantia</taxon>
        <taxon>Thripoidea</taxon>
        <taxon>Thripidae</taxon>
        <taxon>Frankliniella</taxon>
    </lineage>
</organism>
<dbReference type="Gene3D" id="2.120.10.80">
    <property type="entry name" value="Kelch-type beta propeller"/>
    <property type="match status" value="2"/>
</dbReference>
<dbReference type="Gene3D" id="3.30.710.10">
    <property type="entry name" value="Potassium Channel Kv1.1, Chain A"/>
    <property type="match status" value="1"/>
</dbReference>
<keyword evidence="2" id="KW-0677">Repeat</keyword>
<gene>
    <name evidence="7 8 9 10 11 12" type="primary">LOC113202609</name>
</gene>
<keyword evidence="3" id="KW-0009">Actin-binding</keyword>
<dbReference type="Pfam" id="PF01344">
    <property type="entry name" value="Kelch_1"/>
    <property type="match status" value="6"/>
</dbReference>
<dbReference type="RefSeq" id="XP_026272704.1">
    <property type="nucleotide sequence ID" value="XM_026416919.2"/>
</dbReference>
<name>A0A6J1RV30_FRAOC</name>
<dbReference type="GO" id="GO:0003779">
    <property type="term" value="F:actin binding"/>
    <property type="evidence" value="ECO:0007669"/>
    <property type="project" value="UniProtKB-KW"/>
</dbReference>
<dbReference type="OrthoDB" id="45365at2759"/>
<dbReference type="RefSeq" id="XP_026272702.1">
    <property type="nucleotide sequence ID" value="XM_026416917.2"/>
</dbReference>
<evidence type="ECO:0000313" key="11">
    <source>
        <dbReference type="RefSeq" id="XP_026272704.1"/>
    </source>
</evidence>
<dbReference type="Pfam" id="PF00651">
    <property type="entry name" value="BTB"/>
    <property type="match status" value="1"/>
</dbReference>
<feature type="region of interest" description="Disordered" evidence="4">
    <location>
        <begin position="370"/>
        <end position="391"/>
    </location>
</feature>
<evidence type="ECO:0000313" key="10">
    <source>
        <dbReference type="RefSeq" id="XP_026272702.1"/>
    </source>
</evidence>
<feature type="compositionally biased region" description="Polar residues" evidence="4">
    <location>
        <begin position="704"/>
        <end position="713"/>
    </location>
</feature>
<dbReference type="SMART" id="SM00612">
    <property type="entry name" value="Kelch"/>
    <property type="match status" value="6"/>
</dbReference>
<dbReference type="RefSeq" id="XP_026272699.1">
    <property type="nucleotide sequence ID" value="XM_026416914.2"/>
</dbReference>
<feature type="compositionally biased region" description="Low complexity" evidence="4">
    <location>
        <begin position="690"/>
        <end position="703"/>
    </location>
</feature>
<dbReference type="SMART" id="SM00225">
    <property type="entry name" value="BTB"/>
    <property type="match status" value="1"/>
</dbReference>
<dbReference type="Gene3D" id="1.25.40.420">
    <property type="match status" value="1"/>
</dbReference>
<evidence type="ECO:0000256" key="1">
    <source>
        <dbReference type="ARBA" id="ARBA00022441"/>
    </source>
</evidence>
<accession>A0A6J1RV30</accession>
<sequence length="748" mass="82030">MRTQTELPPAITSNGKPPTMVGGVLGEDEEAQDAPGPLIFDDTDHHCRTLQALNMMRKNRHFCDVILHVGNAELHAHRAVLASASSYLFEMFSSEEEAKGNARETVITYKLNGGFERSAIEKLIDYAYTAKLSAEPRQVKAIYLAASHLKMEPVVQECARHLMENLTVESCIDTRSLPGITRHKSLVSRVDSFIEEKFEAVRQTAPFLALTCLRIELIRQTRQEMTLDGGDSVCQLVLEWIRKQCETGTSDLDDLAEKDHMLYLAFDNSLQDCSDLPSGDSNDTEMVQDYKKMSKKITASKNTRRKAPLQPAKPRVLFLARDIGEQPEIDEKFESILIASCKVSESAFQALIAFGSRLVSMSVTLRLNQPTATTPSPIATTPVSNSRAESQEKEQQPDILCVMAHMSSVKCSSGCANLNEQLLVCGGYDRVECLKSVESYDPEWNIWATVAPMREARGRFNIAVVRGEVYAVGGSNGTTELDTVEKYSQETQKWTKVASLPLARSHTGVCNLGDKIYCIGGWNGQVGIRQCDVLDPDIGKWISMAALQTGRYQAGVCAMNGQVFAVGGCDAWNCLNSVEIYDPETDEWSFTSEMITARRGCGVAHFKGKLYVVGGSDGTHALSSTEIYDPETKTWTPGPNMTTPRANVGVAVIGSRLYAVGGFSGKAFLNSIEYLDEKTDEWTTFMPKGSSTSSSPFSSSPTPNGKSSLSHQFNFDGRANGVNGQDSTPKISEAEAQNGSNGVHEEEK</sequence>
<feature type="compositionally biased region" description="Low complexity" evidence="4">
    <location>
        <begin position="370"/>
        <end position="382"/>
    </location>
</feature>
<dbReference type="GeneID" id="113202609"/>
<keyword evidence="1" id="KW-0880">Kelch repeat</keyword>
<dbReference type="CDD" id="cd18502">
    <property type="entry name" value="BACK_NS1BP_IVNS1ABP"/>
    <property type="match status" value="1"/>
</dbReference>